<proteinExistence type="predicted"/>
<reference evidence="1" key="1">
    <citation type="submission" date="2014-11" db="EMBL/GenBank/DDBJ databases">
        <authorList>
            <person name="Amaro Gonzalez C."/>
        </authorList>
    </citation>
    <scope>NUCLEOTIDE SEQUENCE</scope>
</reference>
<protein>
    <submittedName>
        <fullName evidence="1">Uncharacterized protein</fullName>
    </submittedName>
</protein>
<evidence type="ECO:0000313" key="1">
    <source>
        <dbReference type="EMBL" id="JAH01109.1"/>
    </source>
</evidence>
<sequence length="18" mass="2047">MMQRPGPKSQFSARLLVT</sequence>
<dbReference type="EMBL" id="GBXM01107468">
    <property type="protein sequence ID" value="JAH01109.1"/>
    <property type="molecule type" value="Transcribed_RNA"/>
</dbReference>
<dbReference type="AlphaFoldDB" id="A0A0E9P9C1"/>
<accession>A0A0E9P9C1</accession>
<reference evidence="1" key="2">
    <citation type="journal article" date="2015" name="Fish Shellfish Immunol.">
        <title>Early steps in the European eel (Anguilla anguilla)-Vibrio vulnificus interaction in the gills: Role of the RtxA13 toxin.</title>
        <authorList>
            <person name="Callol A."/>
            <person name="Pajuelo D."/>
            <person name="Ebbesson L."/>
            <person name="Teles M."/>
            <person name="MacKenzie S."/>
            <person name="Amaro C."/>
        </authorList>
    </citation>
    <scope>NUCLEOTIDE SEQUENCE</scope>
</reference>
<organism evidence="1">
    <name type="scientific">Anguilla anguilla</name>
    <name type="common">European freshwater eel</name>
    <name type="synonym">Muraena anguilla</name>
    <dbReference type="NCBI Taxonomy" id="7936"/>
    <lineage>
        <taxon>Eukaryota</taxon>
        <taxon>Metazoa</taxon>
        <taxon>Chordata</taxon>
        <taxon>Craniata</taxon>
        <taxon>Vertebrata</taxon>
        <taxon>Euteleostomi</taxon>
        <taxon>Actinopterygii</taxon>
        <taxon>Neopterygii</taxon>
        <taxon>Teleostei</taxon>
        <taxon>Anguilliformes</taxon>
        <taxon>Anguillidae</taxon>
        <taxon>Anguilla</taxon>
    </lineage>
</organism>
<name>A0A0E9P9C1_ANGAN</name>